<evidence type="ECO:0000313" key="1">
    <source>
        <dbReference type="EMBL" id="POM76838.1"/>
    </source>
</evidence>
<proteinExistence type="predicted"/>
<organism evidence="1 2">
    <name type="scientific">Phytophthora palmivora</name>
    <dbReference type="NCBI Taxonomy" id="4796"/>
    <lineage>
        <taxon>Eukaryota</taxon>
        <taxon>Sar</taxon>
        <taxon>Stramenopiles</taxon>
        <taxon>Oomycota</taxon>
        <taxon>Peronosporomycetes</taxon>
        <taxon>Peronosporales</taxon>
        <taxon>Peronosporaceae</taxon>
        <taxon>Phytophthora</taxon>
    </lineage>
</organism>
<gene>
    <name evidence="1" type="ORF">PHPALM_5874</name>
</gene>
<keyword evidence="2" id="KW-1185">Reference proteome</keyword>
<reference evidence="1 2" key="1">
    <citation type="journal article" date="2017" name="Genome Biol. Evol.">
        <title>Phytophthora megakarya and P. palmivora, closely related causal agents of cacao black pod rot, underwent increases in genome sizes and gene numbers by different mechanisms.</title>
        <authorList>
            <person name="Ali S.S."/>
            <person name="Shao J."/>
            <person name="Lary D.J."/>
            <person name="Kronmiller B."/>
            <person name="Shen D."/>
            <person name="Strem M.D."/>
            <person name="Amoako-Attah I."/>
            <person name="Akrofi A.Y."/>
            <person name="Begoude B.A."/>
            <person name="Ten Hoopen G.M."/>
            <person name="Coulibaly K."/>
            <person name="Kebe B.I."/>
            <person name="Melnick R.L."/>
            <person name="Guiltinan M.J."/>
            <person name="Tyler B.M."/>
            <person name="Meinhardt L.W."/>
            <person name="Bailey B.A."/>
        </authorList>
    </citation>
    <scope>NUCLEOTIDE SEQUENCE [LARGE SCALE GENOMIC DNA]</scope>
    <source>
        <strain evidence="2">sbr112.9</strain>
    </source>
</reference>
<sequence length="155" mass="17712">MEKVMRSVERSVAAEMAKKFAIIFDGWSHDSDHYVVVFARYEVVRSPLLYMTPLVSDETDDLSAATHRAFLASMLSRDYQSRLNQCISLVGDKVNRRLATSISVPLVACASHRLNRAVTARLSECAEYLEMLQVIIIKLRSLHRSAKLRFIFFQN</sequence>
<accession>A0A2P4YGB8</accession>
<dbReference type="PANTHER" id="PTHR40866">
    <property type="entry name" value="BED-TYPE DOMAIN-CONTAINING PROTEIN"/>
    <property type="match status" value="1"/>
</dbReference>
<dbReference type="Proteomes" id="UP000237271">
    <property type="component" value="Unassembled WGS sequence"/>
</dbReference>
<name>A0A2P4YGB8_9STRA</name>
<dbReference type="EMBL" id="NCKW01003388">
    <property type="protein sequence ID" value="POM76838.1"/>
    <property type="molecule type" value="Genomic_DNA"/>
</dbReference>
<evidence type="ECO:0000313" key="2">
    <source>
        <dbReference type="Proteomes" id="UP000237271"/>
    </source>
</evidence>
<dbReference type="AlphaFoldDB" id="A0A2P4YGB8"/>
<dbReference type="PANTHER" id="PTHR40866:SF1">
    <property type="entry name" value="BED-TYPE DOMAIN-CONTAINING PROTEIN"/>
    <property type="match status" value="1"/>
</dbReference>
<dbReference type="OrthoDB" id="110256at2759"/>
<protein>
    <submittedName>
        <fullName evidence="1">Uncharacterized protein</fullName>
    </submittedName>
</protein>
<comment type="caution">
    <text evidence="1">The sequence shown here is derived from an EMBL/GenBank/DDBJ whole genome shotgun (WGS) entry which is preliminary data.</text>
</comment>